<dbReference type="RefSeq" id="WP_131923849.1">
    <property type="nucleotide sequence ID" value="NZ_SMAG01000002.1"/>
</dbReference>
<keyword evidence="8" id="KW-1185">Reference proteome</keyword>
<dbReference type="AlphaFoldDB" id="A0A4R3L9T8"/>
<reference evidence="7 8" key="1">
    <citation type="submission" date="2019-03" db="EMBL/GenBank/DDBJ databases">
        <title>Genomic Encyclopedia of Type Strains, Phase IV (KMG-IV): sequencing the most valuable type-strain genomes for metagenomic binning, comparative biology and taxonomic classification.</title>
        <authorList>
            <person name="Goeker M."/>
        </authorList>
    </citation>
    <scope>NUCLEOTIDE SEQUENCE [LARGE SCALE GENOMIC DNA]</scope>
    <source>
        <strain evidence="7 8">DSM 45707</strain>
    </source>
</reference>
<evidence type="ECO:0000256" key="3">
    <source>
        <dbReference type="ARBA" id="ARBA00022989"/>
    </source>
</evidence>
<sequence length="204" mass="23008">MIHVLKSYWMRIWKEPRVAIHDAMKETTPALSILLISLFGITLFVEQASMRDMGDTTSGGALFILAFIIGPILGALAWLILTLVIHGSSRLFGGVATFTETRQAVTWATIPYTSKWVLLLPMLLIFRGELFLSKTPIMDDSMFLLILFLIFSVLDLAMTVIYYVIFSRIMGEVNDFSAWKGFASIFFIPFTLFFLLIIASLTFA</sequence>
<dbReference type="InterPro" id="IPR006977">
    <property type="entry name" value="Yip1_dom"/>
</dbReference>
<keyword evidence="2 5" id="KW-0812">Transmembrane</keyword>
<organism evidence="7 8">
    <name type="scientific">Hazenella coriacea</name>
    <dbReference type="NCBI Taxonomy" id="1179467"/>
    <lineage>
        <taxon>Bacteria</taxon>
        <taxon>Bacillati</taxon>
        <taxon>Bacillota</taxon>
        <taxon>Bacilli</taxon>
        <taxon>Bacillales</taxon>
        <taxon>Thermoactinomycetaceae</taxon>
        <taxon>Hazenella</taxon>
    </lineage>
</organism>
<evidence type="ECO:0000256" key="5">
    <source>
        <dbReference type="SAM" id="Phobius"/>
    </source>
</evidence>
<name>A0A4R3L9T8_9BACL</name>
<feature type="transmembrane region" description="Helical" evidence="5">
    <location>
        <begin position="105"/>
        <end position="126"/>
    </location>
</feature>
<dbReference type="Proteomes" id="UP000294937">
    <property type="component" value="Unassembled WGS sequence"/>
</dbReference>
<keyword evidence="3 5" id="KW-1133">Transmembrane helix</keyword>
<evidence type="ECO:0000313" key="8">
    <source>
        <dbReference type="Proteomes" id="UP000294937"/>
    </source>
</evidence>
<feature type="transmembrane region" description="Helical" evidence="5">
    <location>
        <begin position="185"/>
        <end position="203"/>
    </location>
</feature>
<dbReference type="OrthoDB" id="2987623at2"/>
<protein>
    <submittedName>
        <fullName evidence="7">Yip1-like protein</fullName>
    </submittedName>
</protein>
<dbReference type="GO" id="GO:0016020">
    <property type="term" value="C:membrane"/>
    <property type="evidence" value="ECO:0007669"/>
    <property type="project" value="UniProtKB-SubCell"/>
</dbReference>
<evidence type="ECO:0000256" key="2">
    <source>
        <dbReference type="ARBA" id="ARBA00022692"/>
    </source>
</evidence>
<feature type="domain" description="Yip1" evidence="6">
    <location>
        <begin position="12"/>
        <end position="198"/>
    </location>
</feature>
<keyword evidence="4 5" id="KW-0472">Membrane</keyword>
<comment type="caution">
    <text evidence="7">The sequence shown here is derived from an EMBL/GenBank/DDBJ whole genome shotgun (WGS) entry which is preliminary data.</text>
</comment>
<accession>A0A4R3L9T8</accession>
<dbReference type="Pfam" id="PF04893">
    <property type="entry name" value="Yip1"/>
    <property type="match status" value="1"/>
</dbReference>
<proteinExistence type="predicted"/>
<feature type="transmembrane region" description="Helical" evidence="5">
    <location>
        <begin position="142"/>
        <end position="165"/>
    </location>
</feature>
<evidence type="ECO:0000256" key="4">
    <source>
        <dbReference type="ARBA" id="ARBA00023136"/>
    </source>
</evidence>
<gene>
    <name evidence="7" type="ORF">EDD58_102467</name>
</gene>
<comment type="subcellular location">
    <subcellularLocation>
        <location evidence="1">Membrane</location>
        <topology evidence="1">Multi-pass membrane protein</topology>
    </subcellularLocation>
</comment>
<dbReference type="EMBL" id="SMAG01000002">
    <property type="protein sequence ID" value="TCS95885.1"/>
    <property type="molecule type" value="Genomic_DNA"/>
</dbReference>
<feature type="transmembrane region" description="Helical" evidence="5">
    <location>
        <begin position="61"/>
        <end position="85"/>
    </location>
</feature>
<evidence type="ECO:0000313" key="7">
    <source>
        <dbReference type="EMBL" id="TCS95885.1"/>
    </source>
</evidence>
<evidence type="ECO:0000256" key="1">
    <source>
        <dbReference type="ARBA" id="ARBA00004141"/>
    </source>
</evidence>
<evidence type="ECO:0000259" key="6">
    <source>
        <dbReference type="Pfam" id="PF04893"/>
    </source>
</evidence>
<feature type="transmembrane region" description="Helical" evidence="5">
    <location>
        <begin position="30"/>
        <end position="49"/>
    </location>
</feature>